<feature type="domain" description="Glycosyl transferase family 1" evidence="1">
    <location>
        <begin position="215"/>
        <end position="392"/>
    </location>
</feature>
<dbReference type="EMBL" id="MFKF01000350">
    <property type="protein sequence ID" value="OGG45989.1"/>
    <property type="molecule type" value="Genomic_DNA"/>
</dbReference>
<proteinExistence type="predicted"/>
<comment type="caution">
    <text evidence="3">The sequence shown here is derived from an EMBL/GenBank/DDBJ whole genome shotgun (WGS) entry which is preliminary data.</text>
</comment>
<dbReference type="SUPFAM" id="SSF53756">
    <property type="entry name" value="UDP-Glycosyltransferase/glycogen phosphorylase"/>
    <property type="match status" value="1"/>
</dbReference>
<protein>
    <recommendedName>
        <fullName evidence="5">Glycosyl transferase</fullName>
    </recommendedName>
</protein>
<dbReference type="Proteomes" id="UP000178606">
    <property type="component" value="Unassembled WGS sequence"/>
</dbReference>
<dbReference type="Gene3D" id="3.40.50.2000">
    <property type="entry name" value="Glycogen Phosphorylase B"/>
    <property type="match status" value="2"/>
</dbReference>
<sequence length="429" mass="47545">MKEGRPLRIATLSVHACPLAPLGSWETGGMNVYIKEVSRHLSDLGVYVDVFTRQQGEHVDTVATLAERARVIHVPAGPERYLPKDRVVEHLPEFICNMRDFIQAEDARYDVIHSHYWLSGRVAGYFKSAWRIPMVAMFHTLAELKNQVSLSEDEIESPLRVGIERMTVATADRVIASTAVDRGHLESHYAADRDRVTILPCGVDLDLFHPGDTAAARQSLGLDGDRMILFVGRIQQLKGIDVLLRAARILADRTGVPAFRVTIVGGRPSGERNDPELRELHRLQRLASELGLEDRVHWIGAVDQSELPRYYQAADVTVAPSTYESFGLVALESMACGTPVVASKVGGLLTTVEDGANGFLIDGRNPADYAERMADLIGPTSLQHHLGARAREMARQFSWERTATQLRALYEDLSAARDRGNAPATVWQK</sequence>
<dbReference type="AlphaFoldDB" id="A0A1F6C9Y2"/>
<dbReference type="InterPro" id="IPR028098">
    <property type="entry name" value="Glyco_trans_4-like_N"/>
</dbReference>
<dbReference type="Pfam" id="PF00534">
    <property type="entry name" value="Glycos_transf_1"/>
    <property type="match status" value="1"/>
</dbReference>
<reference evidence="3 4" key="1">
    <citation type="journal article" date="2016" name="Nat. Commun.">
        <title>Thousands of microbial genomes shed light on interconnected biogeochemical processes in an aquifer system.</title>
        <authorList>
            <person name="Anantharaman K."/>
            <person name="Brown C.T."/>
            <person name="Hug L.A."/>
            <person name="Sharon I."/>
            <person name="Castelle C.J."/>
            <person name="Probst A.J."/>
            <person name="Thomas B.C."/>
            <person name="Singh A."/>
            <person name="Wilkins M.J."/>
            <person name="Karaoz U."/>
            <person name="Brodie E.L."/>
            <person name="Williams K.H."/>
            <person name="Hubbard S.S."/>
            <person name="Banfield J.F."/>
        </authorList>
    </citation>
    <scope>NUCLEOTIDE SEQUENCE [LARGE SCALE GENOMIC DNA]</scope>
    <source>
        <strain evidence="4">RIFCSPLOWO2_12_FULL_64_10</strain>
    </source>
</reference>
<feature type="domain" description="Glycosyltransferase subfamily 4-like N-terminal" evidence="2">
    <location>
        <begin position="28"/>
        <end position="206"/>
    </location>
</feature>
<dbReference type="InterPro" id="IPR001296">
    <property type="entry name" value="Glyco_trans_1"/>
</dbReference>
<organism evidence="3 4">
    <name type="scientific">Handelsmanbacteria sp. (strain RIFCSPLOWO2_12_FULL_64_10)</name>
    <dbReference type="NCBI Taxonomy" id="1817868"/>
    <lineage>
        <taxon>Bacteria</taxon>
        <taxon>Candidatus Handelsmaniibacteriota</taxon>
    </lineage>
</organism>
<evidence type="ECO:0000313" key="3">
    <source>
        <dbReference type="EMBL" id="OGG45989.1"/>
    </source>
</evidence>
<dbReference type="PANTHER" id="PTHR45947:SF3">
    <property type="entry name" value="SULFOQUINOVOSYL TRANSFERASE SQD2"/>
    <property type="match status" value="1"/>
</dbReference>
<dbReference type="PANTHER" id="PTHR45947">
    <property type="entry name" value="SULFOQUINOVOSYL TRANSFERASE SQD2"/>
    <property type="match status" value="1"/>
</dbReference>
<accession>A0A1F6C9Y2</accession>
<evidence type="ECO:0008006" key="5">
    <source>
        <dbReference type="Google" id="ProtNLM"/>
    </source>
</evidence>
<gene>
    <name evidence="3" type="ORF">A3F84_25485</name>
</gene>
<name>A0A1F6C9Y2_HANXR</name>
<dbReference type="Pfam" id="PF13439">
    <property type="entry name" value="Glyco_transf_4"/>
    <property type="match status" value="1"/>
</dbReference>
<dbReference type="InterPro" id="IPR050194">
    <property type="entry name" value="Glycosyltransferase_grp1"/>
</dbReference>
<evidence type="ECO:0000313" key="4">
    <source>
        <dbReference type="Proteomes" id="UP000178606"/>
    </source>
</evidence>
<dbReference type="GO" id="GO:0016757">
    <property type="term" value="F:glycosyltransferase activity"/>
    <property type="evidence" value="ECO:0007669"/>
    <property type="project" value="InterPro"/>
</dbReference>
<evidence type="ECO:0000259" key="2">
    <source>
        <dbReference type="Pfam" id="PF13439"/>
    </source>
</evidence>
<evidence type="ECO:0000259" key="1">
    <source>
        <dbReference type="Pfam" id="PF00534"/>
    </source>
</evidence>